<sequence>MSAVDLMTIAVWAGLILFVAASWTGLTLLYRRAGERGDRKRAERAVKKEFTKGSHTVTFAHGPDVVARDPSGWALVASARFAVAANQPLDVFGFPDRDVSAQILAESWGVRTRSELLEQILWLFAVGHREQFDAERAQWLAMDPSAQKQLRRDLRKAADRSPTAKETHLRLERTVRDTGGAQSIDFLGWDLVRVIFLSRAGVGAGFLAETEARDLTLAAATGLRARYRSWAELADSYTRARWYWAGVDGPEEAADSAHEKLFTQSVSGLWSVLAWDTPLRASSFLVLGDVDRLMLENAARRALGESWQQGFLAAVRARLSEPAGPSAPNAH</sequence>
<keyword evidence="1" id="KW-1133">Transmembrane helix</keyword>
<dbReference type="STRING" id="648782.SAMN04488554_3446"/>
<dbReference type="OrthoDB" id="1956494at2"/>
<dbReference type="Pfam" id="PF06889">
    <property type="entry name" value="DUF1266"/>
    <property type="match status" value="1"/>
</dbReference>
<name>A0A1H5MJT8_9MICO</name>
<dbReference type="InterPro" id="IPR009677">
    <property type="entry name" value="DUF1266"/>
</dbReference>
<evidence type="ECO:0000256" key="1">
    <source>
        <dbReference type="SAM" id="Phobius"/>
    </source>
</evidence>
<gene>
    <name evidence="3" type="ORF">SAMN04488554_3446</name>
</gene>
<keyword evidence="4" id="KW-1185">Reference proteome</keyword>
<keyword evidence="1" id="KW-0472">Membrane</keyword>
<dbReference type="AlphaFoldDB" id="A0A1H5MJT8"/>
<accession>A0A1H5MJT8</accession>
<keyword evidence="1" id="KW-0812">Transmembrane</keyword>
<organism evidence="3 4">
    <name type="scientific">Ruania alba</name>
    <dbReference type="NCBI Taxonomy" id="648782"/>
    <lineage>
        <taxon>Bacteria</taxon>
        <taxon>Bacillati</taxon>
        <taxon>Actinomycetota</taxon>
        <taxon>Actinomycetes</taxon>
        <taxon>Micrococcales</taxon>
        <taxon>Ruaniaceae</taxon>
        <taxon>Ruania</taxon>
    </lineage>
</organism>
<dbReference type="EMBL" id="FNTX01000002">
    <property type="protein sequence ID" value="SEE89584.1"/>
    <property type="molecule type" value="Genomic_DNA"/>
</dbReference>
<evidence type="ECO:0000313" key="3">
    <source>
        <dbReference type="EMBL" id="SEE89584.1"/>
    </source>
</evidence>
<protein>
    <recommendedName>
        <fullName evidence="2">DUF1266 domain-containing protein</fullName>
    </recommendedName>
</protein>
<dbReference type="Proteomes" id="UP000199220">
    <property type="component" value="Unassembled WGS sequence"/>
</dbReference>
<evidence type="ECO:0000313" key="4">
    <source>
        <dbReference type="Proteomes" id="UP000199220"/>
    </source>
</evidence>
<proteinExistence type="predicted"/>
<feature type="transmembrane region" description="Helical" evidence="1">
    <location>
        <begin position="6"/>
        <end position="30"/>
    </location>
</feature>
<feature type="domain" description="DUF1266" evidence="2">
    <location>
        <begin position="104"/>
        <end position="275"/>
    </location>
</feature>
<evidence type="ECO:0000259" key="2">
    <source>
        <dbReference type="Pfam" id="PF06889"/>
    </source>
</evidence>
<reference evidence="4" key="1">
    <citation type="submission" date="2016-10" db="EMBL/GenBank/DDBJ databases">
        <authorList>
            <person name="Varghese N."/>
            <person name="Submissions S."/>
        </authorList>
    </citation>
    <scope>NUCLEOTIDE SEQUENCE [LARGE SCALE GENOMIC DNA]</scope>
    <source>
        <strain evidence="4">DSM 21368</strain>
    </source>
</reference>